<comment type="caution">
    <text evidence="1">The sequence shown here is derived from an EMBL/GenBank/DDBJ whole genome shotgun (WGS) entry which is preliminary data.</text>
</comment>
<protein>
    <submittedName>
        <fullName evidence="1">Alternate-type signal peptide domain-containing protein</fullName>
    </submittedName>
</protein>
<dbReference type="InterPro" id="IPR024006">
    <property type="entry name" value="Alt_signal_exp_actinobact"/>
</dbReference>
<evidence type="ECO:0000313" key="2">
    <source>
        <dbReference type="Proteomes" id="UP001595965"/>
    </source>
</evidence>
<organism evidence="1 2">
    <name type="scientific">Citricoccus alkalitolerans</name>
    <dbReference type="NCBI Taxonomy" id="246603"/>
    <lineage>
        <taxon>Bacteria</taxon>
        <taxon>Bacillati</taxon>
        <taxon>Actinomycetota</taxon>
        <taxon>Actinomycetes</taxon>
        <taxon>Micrococcales</taxon>
        <taxon>Micrococcaceae</taxon>
        <taxon>Citricoccus</taxon>
    </lineage>
</organism>
<gene>
    <name evidence="1" type="ORF">ACFO0K_01605</name>
</gene>
<evidence type="ECO:0000313" key="1">
    <source>
        <dbReference type="EMBL" id="MFC4428373.1"/>
    </source>
</evidence>
<reference evidence="2" key="1">
    <citation type="journal article" date="2019" name="Int. J. Syst. Evol. Microbiol.">
        <title>The Global Catalogue of Microorganisms (GCM) 10K type strain sequencing project: providing services to taxonomists for standard genome sequencing and annotation.</title>
        <authorList>
            <consortium name="The Broad Institute Genomics Platform"/>
            <consortium name="The Broad Institute Genome Sequencing Center for Infectious Disease"/>
            <person name="Wu L."/>
            <person name="Ma J."/>
        </authorList>
    </citation>
    <scope>NUCLEOTIDE SEQUENCE [LARGE SCALE GENOMIC DNA]</scope>
    <source>
        <strain evidence="2">CGMCC 1.12125</strain>
    </source>
</reference>
<dbReference type="Proteomes" id="UP001595965">
    <property type="component" value="Unassembled WGS sequence"/>
</dbReference>
<dbReference type="NCBIfam" id="TIGR04089">
    <property type="entry name" value="exp_by_SipW_III"/>
    <property type="match status" value="1"/>
</dbReference>
<sequence>MKKMTKGAIVTGLGVALLLGGGGTLAVWNTSQTANAGSISTGAMSLTPSKGVWTTNLSQSAIPDISAYRMVPGEKLTYTQDVAVGLEGDHLTAALSVDTDDVTSGFTNNLKLESFAVTPRGGTNVLIDSNTASAPVEDGSYTASATLAFNANGIEDMSKTLDLSQVRYVLDQQAPQPVR</sequence>
<keyword evidence="2" id="KW-1185">Reference proteome</keyword>
<accession>A0ABV8XUM9</accession>
<proteinExistence type="predicted"/>
<name>A0ABV8XUM9_9MICC</name>
<dbReference type="RefSeq" id="WP_344230197.1">
    <property type="nucleotide sequence ID" value="NZ_BAAALH010000002.1"/>
</dbReference>
<dbReference type="EMBL" id="JBHSEN010000001">
    <property type="protein sequence ID" value="MFC4428373.1"/>
    <property type="molecule type" value="Genomic_DNA"/>
</dbReference>